<evidence type="ECO:0000313" key="2">
    <source>
        <dbReference type="Proteomes" id="UP001496720"/>
    </source>
</evidence>
<evidence type="ECO:0000313" key="1">
    <source>
        <dbReference type="EMBL" id="MER6167102.1"/>
    </source>
</evidence>
<accession>A0ABV1SZE8</accession>
<proteinExistence type="predicted"/>
<keyword evidence="2" id="KW-1185">Reference proteome</keyword>
<dbReference type="Proteomes" id="UP001496720">
    <property type="component" value="Unassembled WGS sequence"/>
</dbReference>
<organism evidence="1 2">
    <name type="scientific">Streptomyces violaceorubidus</name>
    <dbReference type="NCBI Taxonomy" id="284042"/>
    <lineage>
        <taxon>Bacteria</taxon>
        <taxon>Bacillati</taxon>
        <taxon>Actinomycetota</taxon>
        <taxon>Actinomycetes</taxon>
        <taxon>Kitasatosporales</taxon>
        <taxon>Streptomycetaceae</taxon>
        <taxon>Streptomyces</taxon>
    </lineage>
</organism>
<reference evidence="1 2" key="1">
    <citation type="submission" date="2024-06" db="EMBL/GenBank/DDBJ databases">
        <title>The Natural Products Discovery Center: Release of the First 8490 Sequenced Strains for Exploring Actinobacteria Biosynthetic Diversity.</title>
        <authorList>
            <person name="Kalkreuter E."/>
            <person name="Kautsar S.A."/>
            <person name="Yang D."/>
            <person name="Bader C.D."/>
            <person name="Teijaro C.N."/>
            <person name="Fluegel L."/>
            <person name="Davis C.M."/>
            <person name="Simpson J.R."/>
            <person name="Lauterbach L."/>
            <person name="Steele A.D."/>
            <person name="Gui C."/>
            <person name="Meng S."/>
            <person name="Li G."/>
            <person name="Viehrig K."/>
            <person name="Ye F."/>
            <person name="Su P."/>
            <person name="Kiefer A.F."/>
            <person name="Nichols A."/>
            <person name="Cepeda A.J."/>
            <person name="Yan W."/>
            <person name="Fan B."/>
            <person name="Jiang Y."/>
            <person name="Adhikari A."/>
            <person name="Zheng C.-J."/>
            <person name="Schuster L."/>
            <person name="Cowan T.M."/>
            <person name="Smanski M.J."/>
            <person name="Chevrette M.G."/>
            <person name="De Carvalho L.P.S."/>
            <person name="Shen B."/>
        </authorList>
    </citation>
    <scope>NUCLEOTIDE SEQUENCE [LARGE SCALE GENOMIC DNA]</scope>
    <source>
        <strain evidence="1 2">NPDC001615</strain>
    </source>
</reference>
<comment type="caution">
    <text evidence="1">The sequence shown here is derived from an EMBL/GenBank/DDBJ whole genome shotgun (WGS) entry which is preliminary data.</text>
</comment>
<protein>
    <submittedName>
        <fullName evidence="1">Uncharacterized protein</fullName>
    </submittedName>
</protein>
<name>A0ABV1SZE8_9ACTN</name>
<dbReference type="EMBL" id="JBEOZY010000023">
    <property type="protein sequence ID" value="MER6167102.1"/>
    <property type="molecule type" value="Genomic_DNA"/>
</dbReference>
<dbReference type="RefSeq" id="WP_352148637.1">
    <property type="nucleotide sequence ID" value="NZ_JBEOZY010000023.1"/>
</dbReference>
<gene>
    <name evidence="1" type="ORF">ABT188_21515</name>
</gene>
<sequence>MSVIARRIASVPYRTSSQTWQAVVDLLAPEPSPARTALLSAVGPSAVIIAEGYTNSVPIVVLPATGPRIRIRTVHGSDAFDAAEDETPLMSRPLDQPGWTLSLPCAADDFDELQAALAEHPQITVRALEDDVDDAASAQAHGVQIVINTAELEVP</sequence>